<dbReference type="Pfam" id="PF00593">
    <property type="entry name" value="TonB_dep_Rec_b-barrel"/>
    <property type="match status" value="1"/>
</dbReference>
<keyword evidence="6 14" id="KW-0812">Transmembrane</keyword>
<dbReference type="KEGG" id="mbac:BN1209_0078"/>
<name>A0A0B7IXD8_9PROT</name>
<dbReference type="InterPro" id="IPR012910">
    <property type="entry name" value="Plug_dom"/>
</dbReference>
<dbReference type="Gene3D" id="2.170.130.10">
    <property type="entry name" value="TonB-dependent receptor, plug domain"/>
    <property type="match status" value="1"/>
</dbReference>
<dbReference type="RefSeq" id="WP_052661058.1">
    <property type="nucleotide sequence ID" value="NZ_LN794158.1"/>
</dbReference>
<evidence type="ECO:0000313" key="20">
    <source>
        <dbReference type="EMBL" id="CEN55135.1"/>
    </source>
</evidence>
<keyword evidence="8" id="KW-0408">Iron</keyword>
<keyword evidence="4 14" id="KW-1134">Transmembrane beta strand</keyword>
<organism evidence="20 21">
    <name type="scientific">Candidatus Methylopumilus turicensis</name>
    <dbReference type="NCBI Taxonomy" id="1581680"/>
    <lineage>
        <taxon>Bacteria</taxon>
        <taxon>Pseudomonadati</taxon>
        <taxon>Pseudomonadota</taxon>
        <taxon>Betaproteobacteria</taxon>
        <taxon>Nitrosomonadales</taxon>
        <taxon>Methylophilaceae</taxon>
        <taxon>Candidatus Methylopumilus</taxon>
    </lineage>
</organism>
<keyword evidence="11 14" id="KW-0472">Membrane</keyword>
<dbReference type="PROSITE" id="PS52016">
    <property type="entry name" value="TONB_DEPENDENT_REC_3"/>
    <property type="match status" value="1"/>
</dbReference>
<evidence type="ECO:0000256" key="9">
    <source>
        <dbReference type="ARBA" id="ARBA00023065"/>
    </source>
</evidence>
<evidence type="ECO:0000256" key="8">
    <source>
        <dbReference type="ARBA" id="ARBA00023004"/>
    </source>
</evidence>
<dbReference type="InterPro" id="IPR039426">
    <property type="entry name" value="TonB-dep_rcpt-like"/>
</dbReference>
<feature type="signal peptide" evidence="17">
    <location>
        <begin position="1"/>
        <end position="20"/>
    </location>
</feature>
<evidence type="ECO:0000256" key="6">
    <source>
        <dbReference type="ARBA" id="ARBA00022692"/>
    </source>
</evidence>
<feature type="chain" id="PRO_5002130503" evidence="17">
    <location>
        <begin position="21"/>
        <end position="686"/>
    </location>
</feature>
<accession>A0A0B7IXD8</accession>
<sequence length="686" mass="76197">MKKTTIAGLIGLLFSTPILAAETNINAKDVIVTASRVHEKIQNIPANIKVISREDIQEINATSIPQILSQLGGLNVTGTALGQFNQGATVDIGGYGATAGSTTLVLINGQRVSSIDSSATPWEIIPVQSIDRIEVIKGSAGVQYGDRAVGGVINIVTNESQKSINQASATIGSFGTSGMNAILQNKFNDTLFRISGNANHSDGWRQNTASEQYSINARITQYFEKSSAYLEVFGNHNKNQTPGAVIAPIGQGNPRDVKCDIYSCFKGANNKYDNYGLGLGTTFEVTDSVKFEGDFSYKNTKSEFFKNGDNQGDPLNGYALYNPPQYYPYTANYSRWRIDFSPRLKVELEKLGTLIIGYDYGRAYGSQNDSNTFTSYTALSNSNASLIDNSLYLNHRLPIKEKLDLTGGFRRQTQQISANDDDGYDLSNAQKTTSANAWELGLNYKFSDAEKIYVKYGQSFRFPNIDEFWGYSSSGRTFFGGLINPQIDRTAEIGSTFEIGNTRLTTSVFRTRTEDGIRYNVSTQKNINDANIVERKGVYLSTASLITDRLSFYTNSKLQEAIYEDGPYKGKSFDLVPKLIINARVNYKFDNDWSLGLVTNYVGSQYYDGANDKGAYTKMPSYIVSDLYLNKKINQWDLKLAIKNLTNERYATYGGYQDKNNPSFYAGYYYYPSDPRSVFATLSYNF</sequence>
<dbReference type="PANTHER" id="PTHR32552">
    <property type="entry name" value="FERRICHROME IRON RECEPTOR-RELATED"/>
    <property type="match status" value="1"/>
</dbReference>
<comment type="similarity">
    <text evidence="2 14 16">Belongs to the TonB-dependent receptor family.</text>
</comment>
<evidence type="ECO:0000259" key="19">
    <source>
        <dbReference type="Pfam" id="PF07715"/>
    </source>
</evidence>
<keyword evidence="12 20" id="KW-0675">Receptor</keyword>
<protein>
    <submittedName>
        <fullName evidence="20">TonB-dependent receptor, plug</fullName>
    </submittedName>
</protein>
<dbReference type="SUPFAM" id="SSF56935">
    <property type="entry name" value="Porins"/>
    <property type="match status" value="1"/>
</dbReference>
<comment type="subcellular location">
    <subcellularLocation>
        <location evidence="1 14">Cell outer membrane</location>
        <topology evidence="1 14">Multi-pass membrane protein</topology>
    </subcellularLocation>
</comment>
<keyword evidence="13 14" id="KW-0998">Cell outer membrane</keyword>
<evidence type="ECO:0000256" key="2">
    <source>
        <dbReference type="ARBA" id="ARBA00009810"/>
    </source>
</evidence>
<dbReference type="CDD" id="cd01347">
    <property type="entry name" value="ligand_gated_channel"/>
    <property type="match status" value="1"/>
</dbReference>
<dbReference type="EMBL" id="LN794158">
    <property type="protein sequence ID" value="CEN55135.1"/>
    <property type="molecule type" value="Genomic_DNA"/>
</dbReference>
<dbReference type="PANTHER" id="PTHR32552:SF68">
    <property type="entry name" value="FERRICHROME OUTER MEMBRANE TRANSPORTER_PHAGE RECEPTOR"/>
    <property type="match status" value="1"/>
</dbReference>
<dbReference type="Proteomes" id="UP000056322">
    <property type="component" value="Chromosome 1"/>
</dbReference>
<reference evidence="21" key="1">
    <citation type="submission" date="2014-12" db="EMBL/GenBank/DDBJ databases">
        <authorList>
            <person name="Salcher M.M."/>
        </authorList>
    </citation>
    <scope>NUCLEOTIDE SEQUENCE [LARGE SCALE GENOMIC DNA]</scope>
    <source>
        <strain evidence="21">MMS-10A-171</strain>
    </source>
</reference>
<evidence type="ECO:0000259" key="18">
    <source>
        <dbReference type="Pfam" id="PF00593"/>
    </source>
</evidence>
<dbReference type="InterPro" id="IPR036942">
    <property type="entry name" value="Beta-barrel_TonB_sf"/>
</dbReference>
<evidence type="ECO:0000256" key="14">
    <source>
        <dbReference type="PROSITE-ProRule" id="PRU01360"/>
    </source>
</evidence>
<evidence type="ECO:0000256" key="1">
    <source>
        <dbReference type="ARBA" id="ARBA00004571"/>
    </source>
</evidence>
<dbReference type="InterPro" id="IPR000531">
    <property type="entry name" value="Beta-barrel_TonB"/>
</dbReference>
<feature type="domain" description="TonB-dependent receptor-like beta-barrel" evidence="18">
    <location>
        <begin position="269"/>
        <end position="645"/>
    </location>
</feature>
<keyword evidence="7 17" id="KW-0732">Signal</keyword>
<gene>
    <name evidence="20" type="ORF">BN1209_0078</name>
</gene>
<dbReference type="Gene3D" id="2.40.170.20">
    <property type="entry name" value="TonB-dependent receptor, beta-barrel domain"/>
    <property type="match status" value="1"/>
</dbReference>
<keyword evidence="21" id="KW-1185">Reference proteome</keyword>
<dbReference type="GO" id="GO:0015344">
    <property type="term" value="F:siderophore uptake transmembrane transporter activity"/>
    <property type="evidence" value="ECO:0007669"/>
    <property type="project" value="TreeGrafter"/>
</dbReference>
<dbReference type="GO" id="GO:0009279">
    <property type="term" value="C:cell outer membrane"/>
    <property type="evidence" value="ECO:0007669"/>
    <property type="project" value="UniProtKB-SubCell"/>
</dbReference>
<dbReference type="PROSITE" id="PS01156">
    <property type="entry name" value="TONB_DEPENDENT_REC_2"/>
    <property type="match status" value="1"/>
</dbReference>
<evidence type="ECO:0000256" key="17">
    <source>
        <dbReference type="SAM" id="SignalP"/>
    </source>
</evidence>
<dbReference type="STRING" id="1581680.BN1209_0078"/>
<evidence type="ECO:0000256" key="4">
    <source>
        <dbReference type="ARBA" id="ARBA00022452"/>
    </source>
</evidence>
<proteinExistence type="inferred from homology"/>
<keyword evidence="10 16" id="KW-0798">TonB box</keyword>
<evidence type="ECO:0000256" key="10">
    <source>
        <dbReference type="ARBA" id="ARBA00023077"/>
    </source>
</evidence>
<dbReference type="AlphaFoldDB" id="A0A0B7IXD8"/>
<dbReference type="Pfam" id="PF07715">
    <property type="entry name" value="Plug"/>
    <property type="match status" value="1"/>
</dbReference>
<evidence type="ECO:0000313" key="21">
    <source>
        <dbReference type="Proteomes" id="UP000056322"/>
    </source>
</evidence>
<evidence type="ECO:0000256" key="16">
    <source>
        <dbReference type="RuleBase" id="RU003357"/>
    </source>
</evidence>
<feature type="domain" description="TonB-dependent receptor plug" evidence="19">
    <location>
        <begin position="41"/>
        <end position="152"/>
    </location>
</feature>
<evidence type="ECO:0000256" key="13">
    <source>
        <dbReference type="ARBA" id="ARBA00023237"/>
    </source>
</evidence>
<evidence type="ECO:0000256" key="5">
    <source>
        <dbReference type="ARBA" id="ARBA00022496"/>
    </source>
</evidence>
<evidence type="ECO:0000256" key="12">
    <source>
        <dbReference type="ARBA" id="ARBA00023170"/>
    </source>
</evidence>
<evidence type="ECO:0000256" key="3">
    <source>
        <dbReference type="ARBA" id="ARBA00022448"/>
    </source>
</evidence>
<feature type="short sequence motif" description="TonB C-terminal box" evidence="15">
    <location>
        <begin position="669"/>
        <end position="686"/>
    </location>
</feature>
<keyword evidence="9" id="KW-0406">Ion transport</keyword>
<keyword evidence="3 14" id="KW-0813">Transport</keyword>
<evidence type="ECO:0000256" key="15">
    <source>
        <dbReference type="PROSITE-ProRule" id="PRU10144"/>
    </source>
</evidence>
<dbReference type="InterPro" id="IPR037066">
    <property type="entry name" value="Plug_dom_sf"/>
</dbReference>
<evidence type="ECO:0000256" key="7">
    <source>
        <dbReference type="ARBA" id="ARBA00022729"/>
    </source>
</evidence>
<dbReference type="HOGENOM" id="CLU_008287_18_3_4"/>
<evidence type="ECO:0000256" key="11">
    <source>
        <dbReference type="ARBA" id="ARBA00023136"/>
    </source>
</evidence>
<dbReference type="InterPro" id="IPR010917">
    <property type="entry name" value="TonB_rcpt_CS"/>
</dbReference>
<keyword evidence="5" id="KW-0410">Iron transport</keyword>